<dbReference type="GO" id="GO:0005634">
    <property type="term" value="C:nucleus"/>
    <property type="evidence" value="ECO:0007669"/>
    <property type="project" value="TreeGrafter"/>
</dbReference>
<dbReference type="GO" id="GO:0000981">
    <property type="term" value="F:DNA-binding transcription factor activity, RNA polymerase II-specific"/>
    <property type="evidence" value="ECO:0007669"/>
    <property type="project" value="TreeGrafter"/>
</dbReference>
<proteinExistence type="predicted"/>
<dbReference type="GO" id="GO:0000435">
    <property type="term" value="P:positive regulation of transcription from RNA polymerase II promoter by galactose"/>
    <property type="evidence" value="ECO:0007669"/>
    <property type="project" value="TreeGrafter"/>
</dbReference>
<evidence type="ECO:0000256" key="2">
    <source>
        <dbReference type="ARBA" id="ARBA00023163"/>
    </source>
</evidence>
<dbReference type="SMART" id="SM00906">
    <property type="entry name" value="Fungal_trans"/>
    <property type="match status" value="1"/>
</dbReference>
<evidence type="ECO:0000259" key="4">
    <source>
        <dbReference type="SMART" id="SM00906"/>
    </source>
</evidence>
<reference evidence="5" key="1">
    <citation type="submission" date="2021-12" db="EMBL/GenBank/DDBJ databases">
        <title>Curvularia clavata genome.</title>
        <authorList>
            <person name="Cao Y."/>
        </authorList>
    </citation>
    <scope>NUCLEOTIDE SEQUENCE</scope>
    <source>
        <strain evidence="5">Yc1106</strain>
    </source>
</reference>
<dbReference type="AlphaFoldDB" id="A0A9Q9DTR1"/>
<dbReference type="GO" id="GO:0008270">
    <property type="term" value="F:zinc ion binding"/>
    <property type="evidence" value="ECO:0007669"/>
    <property type="project" value="InterPro"/>
</dbReference>
<evidence type="ECO:0000313" key="6">
    <source>
        <dbReference type="Proteomes" id="UP001056012"/>
    </source>
</evidence>
<dbReference type="OrthoDB" id="2571985at2759"/>
<gene>
    <name evidence="5" type="ORF">yc1106_05313</name>
</gene>
<evidence type="ECO:0000313" key="5">
    <source>
        <dbReference type="EMBL" id="USP78039.1"/>
    </source>
</evidence>
<accession>A0A9Q9DTR1</accession>
<sequence length="687" mass="76576">MAPKGPFKLVTVNNAPERAKVLIGRVVEALKDDYTIEYVANCVSKDQVASSVQEHRPDILLEDEVKRLSTTPANAQPVVHFEQSLMEVESAQHQPDPATQPDAVASMQSTVEEEISEVNEHTAGVEFYGSSSSMALLSRVQRSGQQSQDKEDGSHLISSLHNATFQTTPTASHGDTPGAGNSRANYYPQCRNFVENFFSTIHYVHPILDKREFLQQCEALWSPSTNSAGLRPSASFVALYYSVLSLGAIVAVRGEEPIDGLTNLQWSRKFFDLSWSCCHSLGLLTNLEMAQCFFMLAKVCQNELNPHWSYMYTGFAVRTALAMGVNREPGPDTRKTISQLKAESRMWWGLYSLEMEISFSIGRPDTLGADIHHNRKYPVICTSTGAELMAPEILEPPHCAIIGFMVDLSRITRNICHKIYLSNPSIPDMISLANGIETELDSWLTGLPVTIRPSVHNQIQQKSSLGSIKDGIWAKRQKLVLSIRYHNLKILLFSSLLMKTSSAERENIPGCLENTRKCLEAARQTITIIYQTYAHNDFFQTWFYNATYTVFAASAILLYITQGTTINDELPSLFELVDMAVEILESMDESVVALKAAKLLRRAKDKAVGRRETNNNVTFVGTGSDCFLAEQESGGPIFTHEETQSAQLNHYWGSFGLIEDNGTDLDMANQFGAFDQNNPMFLFLGNE</sequence>
<dbReference type="InterPro" id="IPR007219">
    <property type="entry name" value="XnlR_reg_dom"/>
</dbReference>
<dbReference type="Proteomes" id="UP001056012">
    <property type="component" value="Chromosome 4"/>
</dbReference>
<dbReference type="EMBL" id="CP089277">
    <property type="protein sequence ID" value="USP78039.1"/>
    <property type="molecule type" value="Genomic_DNA"/>
</dbReference>
<dbReference type="PANTHER" id="PTHR47424:SF15">
    <property type="entry name" value="ZN(II)2CYS6 TRANSCRIPTION FACTOR (EUROFUNG)"/>
    <property type="match status" value="1"/>
</dbReference>
<feature type="domain" description="Xylanolytic transcriptional activator regulatory" evidence="4">
    <location>
        <begin position="309"/>
        <end position="384"/>
    </location>
</feature>
<protein>
    <recommendedName>
        <fullName evidence="4">Xylanolytic transcriptional activator regulatory domain-containing protein</fullName>
    </recommendedName>
</protein>
<dbReference type="GO" id="GO:0000978">
    <property type="term" value="F:RNA polymerase II cis-regulatory region sequence-specific DNA binding"/>
    <property type="evidence" value="ECO:0007669"/>
    <property type="project" value="TreeGrafter"/>
</dbReference>
<keyword evidence="1" id="KW-0805">Transcription regulation</keyword>
<name>A0A9Q9DTR1_CURCL</name>
<dbReference type="InterPro" id="IPR051127">
    <property type="entry name" value="Fungal_SecMet_Regulators"/>
</dbReference>
<organism evidence="5 6">
    <name type="scientific">Curvularia clavata</name>
    <dbReference type="NCBI Taxonomy" id="95742"/>
    <lineage>
        <taxon>Eukaryota</taxon>
        <taxon>Fungi</taxon>
        <taxon>Dikarya</taxon>
        <taxon>Ascomycota</taxon>
        <taxon>Pezizomycotina</taxon>
        <taxon>Dothideomycetes</taxon>
        <taxon>Pleosporomycetidae</taxon>
        <taxon>Pleosporales</taxon>
        <taxon>Pleosporineae</taxon>
        <taxon>Pleosporaceae</taxon>
        <taxon>Curvularia</taxon>
    </lineage>
</organism>
<keyword evidence="3" id="KW-0539">Nucleus</keyword>
<keyword evidence="6" id="KW-1185">Reference proteome</keyword>
<keyword evidence="2" id="KW-0804">Transcription</keyword>
<evidence type="ECO:0000256" key="3">
    <source>
        <dbReference type="ARBA" id="ARBA00023242"/>
    </source>
</evidence>
<dbReference type="VEuPathDB" id="FungiDB:yc1106_05313"/>
<dbReference type="Pfam" id="PF04082">
    <property type="entry name" value="Fungal_trans"/>
    <property type="match status" value="1"/>
</dbReference>
<evidence type="ECO:0000256" key="1">
    <source>
        <dbReference type="ARBA" id="ARBA00023015"/>
    </source>
</evidence>
<dbReference type="GO" id="GO:0006351">
    <property type="term" value="P:DNA-templated transcription"/>
    <property type="evidence" value="ECO:0007669"/>
    <property type="project" value="InterPro"/>
</dbReference>
<dbReference type="PANTHER" id="PTHR47424">
    <property type="entry name" value="REGULATORY PROTEIN GAL4"/>
    <property type="match status" value="1"/>
</dbReference>
<dbReference type="CDD" id="cd12148">
    <property type="entry name" value="fungal_TF_MHR"/>
    <property type="match status" value="1"/>
</dbReference>